<dbReference type="InterPro" id="IPR020588">
    <property type="entry name" value="RecA_ATP-bd"/>
</dbReference>
<keyword evidence="12" id="KW-1185">Reference proteome</keyword>
<evidence type="ECO:0000256" key="8">
    <source>
        <dbReference type="ARBA" id="ARBA00024641"/>
    </source>
</evidence>
<keyword evidence="3 9" id="KW-0547">Nucleotide-binding</keyword>
<reference evidence="11 12" key="1">
    <citation type="submission" date="2020-06" db="EMBL/GenBank/DDBJ databases">
        <title>Methanofollis fontis sp. nov., a methanogen isolated from marine sediments near a cold seep at Four-Way Closure Ridge offshore southwestern Taiwan.</title>
        <authorList>
            <person name="Chen S.-C."/>
            <person name="Teng N.-H."/>
            <person name="Lin Y.-S."/>
            <person name="Lai M.-C."/>
            <person name="Chen H.-H."/>
            <person name="Wang C.-C."/>
        </authorList>
    </citation>
    <scope>NUCLEOTIDE SEQUENCE [LARGE SCALE GENOMIC DNA]</scope>
    <source>
        <strain evidence="11 12">DSM 2702</strain>
    </source>
</reference>
<dbReference type="PANTHER" id="PTHR22942">
    <property type="entry name" value="RECA/RAD51/RADA DNA STRAND-PAIRING FAMILY MEMBER"/>
    <property type="match status" value="1"/>
</dbReference>
<gene>
    <name evidence="9 11" type="primary">radB</name>
    <name evidence="11" type="ORF">HWN36_05110</name>
</gene>
<accession>A0A7K4HN48</accession>
<comment type="similarity">
    <text evidence="1 9">Belongs to the eukaryotic RecA-like protein family. RadB subfamily.</text>
</comment>
<dbReference type="Pfam" id="PF08423">
    <property type="entry name" value="Rad51"/>
    <property type="match status" value="1"/>
</dbReference>
<evidence type="ECO:0000256" key="2">
    <source>
        <dbReference type="ARBA" id="ARBA00018143"/>
    </source>
</evidence>
<keyword evidence="6 9" id="KW-0238">DNA-binding</keyword>
<evidence type="ECO:0000256" key="4">
    <source>
        <dbReference type="ARBA" id="ARBA00022763"/>
    </source>
</evidence>
<dbReference type="EMBL" id="JABXWR010000001">
    <property type="protein sequence ID" value="NVO66701.1"/>
    <property type="molecule type" value="Genomic_DNA"/>
</dbReference>
<dbReference type="GO" id="GO:0006310">
    <property type="term" value="P:DNA recombination"/>
    <property type="evidence" value="ECO:0007669"/>
    <property type="project" value="UniProtKB-UniRule"/>
</dbReference>
<dbReference type="SUPFAM" id="SSF52540">
    <property type="entry name" value="P-loop containing nucleoside triphosphate hydrolases"/>
    <property type="match status" value="1"/>
</dbReference>
<evidence type="ECO:0000256" key="9">
    <source>
        <dbReference type="HAMAP-Rule" id="MF_00350"/>
    </source>
</evidence>
<name>A0A7K4HN48_9EURY</name>
<dbReference type="Proteomes" id="UP000570823">
    <property type="component" value="Unassembled WGS sequence"/>
</dbReference>
<dbReference type="HAMAP" id="MF_00350">
    <property type="entry name" value="RadB"/>
    <property type="match status" value="1"/>
</dbReference>
<feature type="domain" description="RecA family profile 1" evidence="10">
    <location>
        <begin position="11"/>
        <end position="169"/>
    </location>
</feature>
<evidence type="ECO:0000256" key="3">
    <source>
        <dbReference type="ARBA" id="ARBA00022741"/>
    </source>
</evidence>
<dbReference type="InterPro" id="IPR013632">
    <property type="entry name" value="Rad51_C"/>
</dbReference>
<proteinExistence type="inferred from homology"/>
<sequence length="231" mass="25213">MARTGGRGAVKLSRLSTGSPLLDDLLGGGLERRTITQIYGEPGSGKSTLCIMAAVSCLRGGEDVVYIDTEGFSADRFEQIAGEEAVSLADHLYLFEPADFVQQGVMIAEAEALLRTKRVGLIVMDSATALYRSELGTTKDALRTLSRHMVLLLGYAKKYEVPVLITNQVYMNVDTDVFFGLGGTALGHISKAILRIERRDATRRVVLEKHRSRPADTSFDYVIVEEGIRGV</sequence>
<evidence type="ECO:0000259" key="10">
    <source>
        <dbReference type="PROSITE" id="PS50162"/>
    </source>
</evidence>
<dbReference type="Gene3D" id="3.40.50.300">
    <property type="entry name" value="P-loop containing nucleotide triphosphate hydrolases"/>
    <property type="match status" value="1"/>
</dbReference>
<evidence type="ECO:0000313" key="12">
    <source>
        <dbReference type="Proteomes" id="UP000570823"/>
    </source>
</evidence>
<keyword evidence="4 9" id="KW-0227">DNA damage</keyword>
<organism evidence="11 12">
    <name type="scientific">Methanofollis tationis</name>
    <dbReference type="NCBI Taxonomy" id="81417"/>
    <lineage>
        <taxon>Archaea</taxon>
        <taxon>Methanobacteriati</taxon>
        <taxon>Methanobacteriota</taxon>
        <taxon>Stenosarchaea group</taxon>
        <taxon>Methanomicrobia</taxon>
        <taxon>Methanomicrobiales</taxon>
        <taxon>Methanomicrobiaceae</taxon>
        <taxon>Methanofollis</taxon>
    </lineage>
</organism>
<evidence type="ECO:0000313" key="11">
    <source>
        <dbReference type="EMBL" id="NVO66701.1"/>
    </source>
</evidence>
<dbReference type="GO" id="GO:0005524">
    <property type="term" value="F:ATP binding"/>
    <property type="evidence" value="ECO:0007669"/>
    <property type="project" value="UniProtKB-UniRule"/>
</dbReference>
<keyword evidence="7 9" id="KW-0233">DNA recombination</keyword>
<dbReference type="AlphaFoldDB" id="A0A7K4HN48"/>
<dbReference type="RefSeq" id="WP_176788371.1">
    <property type="nucleotide sequence ID" value="NZ_JABXWR010000001.1"/>
</dbReference>
<comment type="function">
    <text evidence="8 9">Involved in DNA repair and in homologous recombination. May regulate the cleavage reactions of the branch-structured DNA. Has a very weak ATPase activity that is not stimulated by DNA. Binds DNA but does not promote DNA strands exchange.</text>
</comment>
<dbReference type="PANTHER" id="PTHR22942:SF47">
    <property type="entry name" value="DNA REPAIR AND RECOMBINATION PROTEIN RADB"/>
    <property type="match status" value="1"/>
</dbReference>
<dbReference type="GO" id="GO:0003684">
    <property type="term" value="F:damaged DNA binding"/>
    <property type="evidence" value="ECO:0007669"/>
    <property type="project" value="UniProtKB-UniRule"/>
</dbReference>
<dbReference type="GO" id="GO:0140664">
    <property type="term" value="F:ATP-dependent DNA damage sensor activity"/>
    <property type="evidence" value="ECO:0007669"/>
    <property type="project" value="InterPro"/>
</dbReference>
<keyword evidence="5 9" id="KW-0067">ATP-binding</keyword>
<dbReference type="InterPro" id="IPR027417">
    <property type="entry name" value="P-loop_NTPase"/>
</dbReference>
<comment type="caution">
    <text evidence="11">The sequence shown here is derived from an EMBL/GenBank/DDBJ whole genome shotgun (WGS) entry which is preliminary data.</text>
</comment>
<protein>
    <recommendedName>
        <fullName evidence="2 9">DNA repair and recombination protein RadB</fullName>
    </recommendedName>
</protein>
<dbReference type="SMART" id="SM00382">
    <property type="entry name" value="AAA"/>
    <property type="match status" value="1"/>
</dbReference>
<dbReference type="GO" id="GO:0006281">
    <property type="term" value="P:DNA repair"/>
    <property type="evidence" value="ECO:0007669"/>
    <property type="project" value="UniProtKB-UniRule"/>
</dbReference>
<dbReference type="InterPro" id="IPR003593">
    <property type="entry name" value="AAA+_ATPase"/>
</dbReference>
<dbReference type="OrthoDB" id="17644at2157"/>
<evidence type="ECO:0000256" key="5">
    <source>
        <dbReference type="ARBA" id="ARBA00022840"/>
    </source>
</evidence>
<dbReference type="PIRSF" id="PIRSF003336">
    <property type="entry name" value="RadB"/>
    <property type="match status" value="1"/>
</dbReference>
<dbReference type="NCBIfam" id="TIGR02237">
    <property type="entry name" value="recomb_radB"/>
    <property type="match status" value="1"/>
</dbReference>
<evidence type="ECO:0000256" key="1">
    <source>
        <dbReference type="ARBA" id="ARBA00006876"/>
    </source>
</evidence>
<dbReference type="InterPro" id="IPR011939">
    <property type="entry name" value="DNA_repair_and_recomb_RadB"/>
</dbReference>
<evidence type="ECO:0000256" key="6">
    <source>
        <dbReference type="ARBA" id="ARBA00023125"/>
    </source>
</evidence>
<dbReference type="PROSITE" id="PS50162">
    <property type="entry name" value="RECA_2"/>
    <property type="match status" value="1"/>
</dbReference>
<evidence type="ECO:0000256" key="7">
    <source>
        <dbReference type="ARBA" id="ARBA00023172"/>
    </source>
</evidence>